<organism evidence="3 4">
    <name type="scientific">Sphingobacterium thermophilum</name>
    <dbReference type="NCBI Taxonomy" id="768534"/>
    <lineage>
        <taxon>Bacteria</taxon>
        <taxon>Pseudomonadati</taxon>
        <taxon>Bacteroidota</taxon>
        <taxon>Sphingobacteriia</taxon>
        <taxon>Sphingobacteriales</taxon>
        <taxon>Sphingobacteriaceae</taxon>
        <taxon>Sphingobacterium</taxon>
    </lineage>
</organism>
<evidence type="ECO:0000313" key="4">
    <source>
        <dbReference type="Proteomes" id="UP001500394"/>
    </source>
</evidence>
<feature type="transmembrane region" description="Helical" evidence="1">
    <location>
        <begin position="12"/>
        <end position="36"/>
    </location>
</feature>
<feature type="transmembrane region" description="Helical" evidence="1">
    <location>
        <begin position="184"/>
        <end position="207"/>
    </location>
</feature>
<feature type="transmembrane region" description="Helical" evidence="1">
    <location>
        <begin position="155"/>
        <end position="172"/>
    </location>
</feature>
<keyword evidence="4" id="KW-1185">Reference proteome</keyword>
<accession>A0ABP8QYS1</accession>
<dbReference type="Pfam" id="PF02517">
    <property type="entry name" value="Rce1-like"/>
    <property type="match status" value="1"/>
</dbReference>
<gene>
    <name evidence="3" type="ORF">GCM10023173_08930</name>
</gene>
<keyword evidence="1" id="KW-0812">Transmembrane</keyword>
<dbReference type="Proteomes" id="UP001500394">
    <property type="component" value="Unassembled WGS sequence"/>
</dbReference>
<feature type="transmembrane region" description="Helical" evidence="1">
    <location>
        <begin position="237"/>
        <end position="255"/>
    </location>
</feature>
<proteinExistence type="predicted"/>
<dbReference type="InterPro" id="IPR003675">
    <property type="entry name" value="Rce1/LyrA-like_dom"/>
</dbReference>
<dbReference type="RefSeq" id="WP_345065324.1">
    <property type="nucleotide sequence ID" value="NZ_BAABGR010000007.1"/>
</dbReference>
<feature type="transmembrane region" description="Helical" evidence="1">
    <location>
        <begin position="56"/>
        <end position="73"/>
    </location>
</feature>
<dbReference type="EMBL" id="BAABGR010000007">
    <property type="protein sequence ID" value="GAA4513411.1"/>
    <property type="molecule type" value="Genomic_DNA"/>
</dbReference>
<sequence length="304" mass="34635">MKETPLQIRSPWQSLVHLLLLTFVWSIGIQVLAIVVGSLSGGGLFDGGNLLDQSPFFRYLILAAGTFGTFYLPSVLLQKREPYNDYFPYENKSFVLLCILGVAMLVAVGPVMERIGEWNAHMSLPESWKGIEEWMRQQEDAANEVVKKVAMVDNIGFLFLNLIVLAVLPAIAEEYYFRGVLMHIILRIAKNGHVAVWLTAIIFSAIHVQFFGFFPRMILGVLFGYMLLWSRNMWVPIVAHFVNNAAVTILAYYYTVQGKTFEELQSFTDYPLWMYGGSIVLTIMVVVLFYNKTKNQQEYGERMG</sequence>
<keyword evidence="1" id="KW-0472">Membrane</keyword>
<reference evidence="4" key="1">
    <citation type="journal article" date="2019" name="Int. J. Syst. Evol. Microbiol.">
        <title>The Global Catalogue of Microorganisms (GCM) 10K type strain sequencing project: providing services to taxonomists for standard genome sequencing and annotation.</title>
        <authorList>
            <consortium name="The Broad Institute Genomics Platform"/>
            <consortium name="The Broad Institute Genome Sequencing Center for Infectious Disease"/>
            <person name="Wu L."/>
            <person name="Ma J."/>
        </authorList>
    </citation>
    <scope>NUCLEOTIDE SEQUENCE [LARGE SCALE GENOMIC DNA]</scope>
    <source>
        <strain evidence="4">JCM 17858</strain>
    </source>
</reference>
<protein>
    <recommendedName>
        <fullName evidence="2">CAAX prenyl protease 2/Lysostaphin resistance protein A-like domain-containing protein</fullName>
    </recommendedName>
</protein>
<dbReference type="PANTHER" id="PTHR43592:SF7">
    <property type="entry name" value="CAAX AMINO TERMINAL PROTEASE FAMILY PROTEIN"/>
    <property type="match status" value="1"/>
</dbReference>
<evidence type="ECO:0000259" key="2">
    <source>
        <dbReference type="Pfam" id="PF02517"/>
    </source>
</evidence>
<evidence type="ECO:0000256" key="1">
    <source>
        <dbReference type="SAM" id="Phobius"/>
    </source>
</evidence>
<evidence type="ECO:0000313" key="3">
    <source>
        <dbReference type="EMBL" id="GAA4513411.1"/>
    </source>
</evidence>
<keyword evidence="1" id="KW-1133">Transmembrane helix</keyword>
<feature type="transmembrane region" description="Helical" evidence="1">
    <location>
        <begin position="94"/>
        <end position="112"/>
    </location>
</feature>
<name>A0ABP8QYS1_9SPHI</name>
<comment type="caution">
    <text evidence="3">The sequence shown here is derived from an EMBL/GenBank/DDBJ whole genome shotgun (WGS) entry which is preliminary data.</text>
</comment>
<feature type="transmembrane region" description="Helical" evidence="1">
    <location>
        <begin position="270"/>
        <end position="290"/>
    </location>
</feature>
<dbReference type="PANTHER" id="PTHR43592">
    <property type="entry name" value="CAAX AMINO TERMINAL PROTEASE"/>
    <property type="match status" value="1"/>
</dbReference>
<feature type="transmembrane region" description="Helical" evidence="1">
    <location>
        <begin position="213"/>
        <end position="230"/>
    </location>
</feature>
<feature type="domain" description="CAAX prenyl protease 2/Lysostaphin resistance protein A-like" evidence="2">
    <location>
        <begin position="158"/>
        <end position="245"/>
    </location>
</feature>